<accession>A0ABY2DS64</accession>
<protein>
    <submittedName>
        <fullName evidence="1">Uncharacterized protein</fullName>
    </submittedName>
</protein>
<sequence length="78" mass="8923">MRRRHYSHGAIDGTLHIRSLGDEQVLAAARNQESDAHRAILKHLGTNTNPSWITGRCAEEAYERGLIGEREFDYLFDQ</sequence>
<name>A0ABY2DS64_9ACTN</name>
<keyword evidence="2" id="KW-1185">Reference proteome</keyword>
<evidence type="ECO:0000313" key="1">
    <source>
        <dbReference type="EMBL" id="TDC02673.1"/>
    </source>
</evidence>
<evidence type="ECO:0000313" key="2">
    <source>
        <dbReference type="Proteomes" id="UP000295626"/>
    </source>
</evidence>
<organism evidence="1 2">
    <name type="scientific">Micromonospora fluostatini</name>
    <dbReference type="NCBI Taxonomy" id="1629071"/>
    <lineage>
        <taxon>Bacteria</taxon>
        <taxon>Bacillati</taxon>
        <taxon>Actinomycetota</taxon>
        <taxon>Actinomycetes</taxon>
        <taxon>Micromonosporales</taxon>
        <taxon>Micromonosporaceae</taxon>
        <taxon>Micromonospora</taxon>
    </lineage>
</organism>
<comment type="caution">
    <text evidence="1">The sequence shown here is derived from an EMBL/GenBank/DDBJ whole genome shotgun (WGS) entry which is preliminary data.</text>
</comment>
<proteinExistence type="predicted"/>
<dbReference type="Proteomes" id="UP000295626">
    <property type="component" value="Unassembled WGS sequence"/>
</dbReference>
<dbReference type="EMBL" id="SMKE01000002">
    <property type="protein sequence ID" value="TDC02673.1"/>
    <property type="molecule type" value="Genomic_DNA"/>
</dbReference>
<reference evidence="1 2" key="1">
    <citation type="submission" date="2019-02" db="EMBL/GenBank/DDBJ databases">
        <title>Draft genome sequences of novel Actinobacteria.</title>
        <authorList>
            <person name="Sahin N."/>
            <person name="Ay H."/>
            <person name="Saygin H."/>
        </authorList>
    </citation>
    <scope>NUCLEOTIDE SEQUENCE [LARGE SCALE GENOMIC DNA]</scope>
    <source>
        <strain evidence="1 2">JCM 30529</strain>
    </source>
</reference>
<gene>
    <name evidence="1" type="ORF">E1091_00280</name>
</gene>